<feature type="domain" description="Thioredoxin" evidence="2">
    <location>
        <begin position="117"/>
        <end position="219"/>
    </location>
</feature>
<dbReference type="Gene3D" id="3.40.30.10">
    <property type="entry name" value="Glutaredoxin"/>
    <property type="match status" value="2"/>
</dbReference>
<dbReference type="PhylomeDB" id="A0A0G4G1U5"/>
<dbReference type="VEuPathDB" id="CryptoDB:Cvel_19822"/>
<accession>A0A0G4G1U5</accession>
<dbReference type="AlphaFoldDB" id="A0A0G4G1U5"/>
<evidence type="ECO:0000256" key="1">
    <source>
        <dbReference type="SAM" id="Phobius"/>
    </source>
</evidence>
<keyword evidence="1" id="KW-1133">Transmembrane helix</keyword>
<organism evidence="3">
    <name type="scientific">Chromera velia CCMP2878</name>
    <dbReference type="NCBI Taxonomy" id="1169474"/>
    <lineage>
        <taxon>Eukaryota</taxon>
        <taxon>Sar</taxon>
        <taxon>Alveolata</taxon>
        <taxon>Colpodellida</taxon>
        <taxon>Chromeraceae</taxon>
        <taxon>Chromera</taxon>
    </lineage>
</organism>
<dbReference type="SUPFAM" id="SSF52833">
    <property type="entry name" value="Thioredoxin-like"/>
    <property type="match status" value="2"/>
</dbReference>
<proteinExistence type="predicted"/>
<dbReference type="PANTHER" id="PTHR45184">
    <property type="entry name" value="DNAJ PROTEIN ERDJ3A"/>
    <property type="match status" value="1"/>
</dbReference>
<dbReference type="PANTHER" id="PTHR45184:SF1">
    <property type="entry name" value="DNAJ PROTEIN ERDJ3A"/>
    <property type="match status" value="1"/>
</dbReference>
<dbReference type="Pfam" id="PF00085">
    <property type="entry name" value="Thioredoxin"/>
    <property type="match status" value="2"/>
</dbReference>
<dbReference type="InterPro" id="IPR013766">
    <property type="entry name" value="Thioredoxin_domain"/>
</dbReference>
<gene>
    <name evidence="3" type="ORF">Cvel_19822</name>
</gene>
<dbReference type="EMBL" id="CDMZ01000811">
    <property type="protein sequence ID" value="CEM21930.1"/>
    <property type="molecule type" value="Genomic_DNA"/>
</dbReference>
<dbReference type="InterPro" id="IPR036249">
    <property type="entry name" value="Thioredoxin-like_sf"/>
</dbReference>
<name>A0A0G4G1U5_9ALVE</name>
<evidence type="ECO:0000259" key="2">
    <source>
        <dbReference type="Pfam" id="PF00085"/>
    </source>
</evidence>
<feature type="transmembrane region" description="Helical" evidence="1">
    <location>
        <begin position="85"/>
        <end position="103"/>
    </location>
</feature>
<evidence type="ECO:0000313" key="3">
    <source>
        <dbReference type="EMBL" id="CEM21930.1"/>
    </source>
</evidence>
<protein>
    <recommendedName>
        <fullName evidence="2">Thioredoxin domain-containing protein</fullName>
    </recommendedName>
</protein>
<sequence length="503" mass="56196">MFERREESERSGCARSAVTKLSFVEALSSRCIIFCPSVAERERAIAVNRSVTSGKPTQIFISILQESQGQTGHRSGRMKGPSRKVPALLLAGLLAFVCCVGVASGKEYIDAMEHDIQIVTQQNFDQNIRKFRDDKVSAVLFYKKEAAAKKMIDGWYNKAAKDLKGMIKVAALDCDDSPVFCKQQNVKEYPSIVIYPPNPLPATPYEGEMTEAAFKSHVTKFIPGSNVKKIAKADIDTFLSSDVAIPKVLLFTDKKGVPTLYKALSSSFKKEMKFGLVVKEEADLVSRFKIKTFPTIQVHRAEQKPKNYSGEMKYQQLSDWLNVFVETFVAGGGFHEDGPGTSSGGGENAKPWLVQRIPEVIKASHGDLCFKKDDKGLCVIYLREGPLENAEEEMLEGLKEKFTSNLADRGTTFRWMWMDMGVEAAWKEMFNPEMLPSVVVFNPYKRLRYCPLEGKTATEASVSDLIDKILGGDGRFKMVPGQKLPEFAKRDKEGKVKPSKEEL</sequence>
<reference evidence="3" key="1">
    <citation type="submission" date="2014-11" db="EMBL/GenBank/DDBJ databases">
        <authorList>
            <person name="Otto D Thomas"/>
            <person name="Naeem Raeece"/>
        </authorList>
    </citation>
    <scope>NUCLEOTIDE SEQUENCE</scope>
</reference>
<keyword evidence="1" id="KW-0812">Transmembrane</keyword>
<dbReference type="InterPro" id="IPR052842">
    <property type="entry name" value="ER_Co-chaperone"/>
</dbReference>
<dbReference type="CDD" id="cd02961">
    <property type="entry name" value="PDI_a_family"/>
    <property type="match status" value="1"/>
</dbReference>
<feature type="domain" description="Thioredoxin" evidence="2">
    <location>
        <begin position="260"/>
        <end position="322"/>
    </location>
</feature>
<keyword evidence="1" id="KW-0472">Membrane</keyword>